<sequence>MIKKTDLPPCPTATTIHLIGNKWKLLLLRDLLDGTKRFGELRKSVAGISQKVLTENLRELEKSGIITRKVHAQVPPKVEYTLSKLGATLKPILDLMTAWGMKYKKMMR</sequence>
<dbReference type="InterPro" id="IPR036390">
    <property type="entry name" value="WH_DNA-bd_sf"/>
</dbReference>
<reference evidence="5 6" key="1">
    <citation type="submission" date="2014-09" db="EMBL/GenBank/DDBJ databases">
        <title>Complete genome sequence of Endomicrobium proavitum.</title>
        <authorList>
            <person name="Zheng H."/>
        </authorList>
    </citation>
    <scope>NUCLEOTIDE SEQUENCE [LARGE SCALE GENOMIC DNA]</scope>
    <source>
        <strain evidence="5 6">Rsa215</strain>
    </source>
</reference>
<dbReference type="PANTHER" id="PTHR33204:SF37">
    <property type="entry name" value="HTH-TYPE TRANSCRIPTIONAL REGULATOR YODB"/>
    <property type="match status" value="1"/>
</dbReference>
<evidence type="ECO:0000313" key="5">
    <source>
        <dbReference type="EMBL" id="AKL98373.1"/>
    </source>
</evidence>
<keyword evidence="2" id="KW-0238">DNA-binding</keyword>
<evidence type="ECO:0000256" key="2">
    <source>
        <dbReference type="ARBA" id="ARBA00023125"/>
    </source>
</evidence>
<evidence type="ECO:0000256" key="3">
    <source>
        <dbReference type="ARBA" id="ARBA00023163"/>
    </source>
</evidence>
<dbReference type="KEGG" id="epo:Epro_0994"/>
<gene>
    <name evidence="5" type="ORF">Epro_0994</name>
</gene>
<organism evidence="5 6">
    <name type="scientific">Endomicrobium proavitum</name>
    <dbReference type="NCBI Taxonomy" id="1408281"/>
    <lineage>
        <taxon>Bacteria</taxon>
        <taxon>Pseudomonadati</taxon>
        <taxon>Elusimicrobiota</taxon>
        <taxon>Endomicrobiia</taxon>
        <taxon>Endomicrobiales</taxon>
        <taxon>Endomicrobiaceae</taxon>
        <taxon>Endomicrobium</taxon>
    </lineage>
</organism>
<dbReference type="InterPro" id="IPR036388">
    <property type="entry name" value="WH-like_DNA-bd_sf"/>
</dbReference>
<dbReference type="PANTHER" id="PTHR33204">
    <property type="entry name" value="TRANSCRIPTIONAL REGULATOR, MARR FAMILY"/>
    <property type="match status" value="1"/>
</dbReference>
<dbReference type="RefSeq" id="WP_052570923.1">
    <property type="nucleotide sequence ID" value="NZ_CP009498.1"/>
</dbReference>
<feature type="domain" description="HTH hxlR-type" evidence="4">
    <location>
        <begin position="10"/>
        <end position="108"/>
    </location>
</feature>
<dbReference type="SUPFAM" id="SSF46785">
    <property type="entry name" value="Winged helix' DNA-binding domain"/>
    <property type="match status" value="1"/>
</dbReference>
<dbReference type="GO" id="GO:0003677">
    <property type="term" value="F:DNA binding"/>
    <property type="evidence" value="ECO:0007669"/>
    <property type="project" value="UniProtKB-KW"/>
</dbReference>
<keyword evidence="3" id="KW-0804">Transcription</keyword>
<dbReference type="Proteomes" id="UP000035337">
    <property type="component" value="Chromosome"/>
</dbReference>
<dbReference type="AlphaFoldDB" id="A0A0G3WJ69"/>
<evidence type="ECO:0000256" key="1">
    <source>
        <dbReference type="ARBA" id="ARBA00023015"/>
    </source>
</evidence>
<protein>
    <submittedName>
        <fullName evidence="5">Transcriptional regulator</fullName>
    </submittedName>
</protein>
<dbReference type="PROSITE" id="PS51118">
    <property type="entry name" value="HTH_HXLR"/>
    <property type="match status" value="1"/>
</dbReference>
<evidence type="ECO:0000259" key="4">
    <source>
        <dbReference type="PROSITE" id="PS51118"/>
    </source>
</evidence>
<dbReference type="Pfam" id="PF01638">
    <property type="entry name" value="HxlR"/>
    <property type="match status" value="1"/>
</dbReference>
<dbReference type="EMBL" id="CP009498">
    <property type="protein sequence ID" value="AKL98373.1"/>
    <property type="molecule type" value="Genomic_DNA"/>
</dbReference>
<keyword evidence="6" id="KW-1185">Reference proteome</keyword>
<accession>A0A0G3WJ69</accession>
<dbReference type="Gene3D" id="1.10.10.10">
    <property type="entry name" value="Winged helix-like DNA-binding domain superfamily/Winged helix DNA-binding domain"/>
    <property type="match status" value="1"/>
</dbReference>
<dbReference type="InterPro" id="IPR002577">
    <property type="entry name" value="HTH_HxlR"/>
</dbReference>
<dbReference type="OrthoDB" id="9792527at2"/>
<keyword evidence="1" id="KW-0805">Transcription regulation</keyword>
<dbReference type="PATRIC" id="fig|1408281.3.peg.1023"/>
<proteinExistence type="predicted"/>
<evidence type="ECO:0000313" key="6">
    <source>
        <dbReference type="Proteomes" id="UP000035337"/>
    </source>
</evidence>
<name>A0A0G3WJ69_9BACT</name>